<feature type="region of interest" description="Disordered" evidence="1">
    <location>
        <begin position="1"/>
        <end position="40"/>
    </location>
</feature>
<evidence type="ECO:0000313" key="2">
    <source>
        <dbReference type="EMBL" id="RKO93934.1"/>
    </source>
</evidence>
<evidence type="ECO:0000313" key="3">
    <source>
        <dbReference type="Proteomes" id="UP000269721"/>
    </source>
</evidence>
<feature type="compositionally biased region" description="Polar residues" evidence="1">
    <location>
        <begin position="340"/>
        <end position="354"/>
    </location>
</feature>
<feature type="compositionally biased region" description="Polar residues" evidence="1">
    <location>
        <begin position="10"/>
        <end position="29"/>
    </location>
</feature>
<dbReference type="Proteomes" id="UP000269721">
    <property type="component" value="Unassembled WGS sequence"/>
</dbReference>
<evidence type="ECO:0000256" key="1">
    <source>
        <dbReference type="SAM" id="MobiDB-lite"/>
    </source>
</evidence>
<organism evidence="2 3">
    <name type="scientific">Blyttiomyces helicus</name>
    <dbReference type="NCBI Taxonomy" id="388810"/>
    <lineage>
        <taxon>Eukaryota</taxon>
        <taxon>Fungi</taxon>
        <taxon>Fungi incertae sedis</taxon>
        <taxon>Chytridiomycota</taxon>
        <taxon>Chytridiomycota incertae sedis</taxon>
        <taxon>Chytridiomycetes</taxon>
        <taxon>Chytridiomycetes incertae sedis</taxon>
        <taxon>Blyttiomyces</taxon>
    </lineage>
</organism>
<name>A0A4P9WM05_9FUNG</name>
<dbReference type="EMBL" id="KZ994065">
    <property type="protein sequence ID" value="RKO93934.1"/>
    <property type="molecule type" value="Genomic_DNA"/>
</dbReference>
<protein>
    <submittedName>
        <fullName evidence="2">Uncharacterized protein</fullName>
    </submittedName>
</protein>
<sequence length="364" mass="40065">MSLSPPYIALQQSKQSAPNTSQLGPTPSSHGPKGANPRLLRKIGGRQGRQRTAAPALEWRAFGTRHAARATRQNRLVLGVDDSLLNGKRDWIGQNFDWEASRLFPWRSASDRPDFSFMFLQDDLPRIFLFYVNSGRGGGGKMETLVLAVYAESVGVCFGEREAVGARVWGFSDELRKQLLRPTLWPSAPSRLPFAPLPVVPRFKSTALQSALSSEEGSTLWEARESGGVQIGLDLRSTERSRSGRARAGSSRHSRHHLLPAASQPFRRTMQGRKQEVFEKASCLLPQAAGDGEEKEVEKQMRSPVLSRKLSLFQSVEDSNPPQSSIWRNPLSSGGAVRNVTASQSGTSPDTVKQATACDEGTWR</sequence>
<accession>A0A4P9WM05</accession>
<feature type="region of interest" description="Disordered" evidence="1">
    <location>
        <begin position="237"/>
        <end position="256"/>
    </location>
</feature>
<proteinExistence type="predicted"/>
<dbReference type="AlphaFoldDB" id="A0A4P9WM05"/>
<reference evidence="3" key="1">
    <citation type="journal article" date="2018" name="Nat. Microbiol.">
        <title>Leveraging single-cell genomics to expand the fungal tree of life.</title>
        <authorList>
            <person name="Ahrendt S.R."/>
            <person name="Quandt C.A."/>
            <person name="Ciobanu D."/>
            <person name="Clum A."/>
            <person name="Salamov A."/>
            <person name="Andreopoulos B."/>
            <person name="Cheng J.F."/>
            <person name="Woyke T."/>
            <person name="Pelin A."/>
            <person name="Henrissat B."/>
            <person name="Reynolds N.K."/>
            <person name="Benny G.L."/>
            <person name="Smith M.E."/>
            <person name="James T.Y."/>
            <person name="Grigoriev I.V."/>
        </authorList>
    </citation>
    <scope>NUCLEOTIDE SEQUENCE [LARGE SCALE GENOMIC DNA]</scope>
</reference>
<feature type="region of interest" description="Disordered" evidence="1">
    <location>
        <begin position="315"/>
        <end position="364"/>
    </location>
</feature>
<gene>
    <name evidence="2" type="ORF">BDK51DRAFT_29521</name>
</gene>
<keyword evidence="3" id="KW-1185">Reference proteome</keyword>
<feature type="compositionally biased region" description="Polar residues" evidence="1">
    <location>
        <begin position="315"/>
        <end position="332"/>
    </location>
</feature>